<proteinExistence type="predicted"/>
<dbReference type="CDD" id="cd00093">
    <property type="entry name" value="HTH_XRE"/>
    <property type="match status" value="1"/>
</dbReference>
<gene>
    <name evidence="1" type="ORF">LG943_10415</name>
</gene>
<dbReference type="InterPro" id="IPR010982">
    <property type="entry name" value="Lambda_DNA-bd_dom_sf"/>
</dbReference>
<dbReference type="AlphaFoldDB" id="A0A9X3NMA5"/>
<protein>
    <submittedName>
        <fullName evidence="1">XRE family transcriptional regulator</fullName>
    </submittedName>
</protein>
<dbReference type="RefSeq" id="WP_270072018.1">
    <property type="nucleotide sequence ID" value="NZ_JAJAQC010000014.1"/>
</dbReference>
<name>A0A9X3NMA5_9ACTN</name>
<sequence>MNEALRRALANARLTDTDAAERLGVDPKTVRRWLSGQTPYARHRWAMADLVGIPEHELWPTAAAKRAESQPFPADLPKVYPHRWAVPHAVWRQLFESAHHEIGVLVYSGLFLAEDTGILHVFEEKAHSDVRVRILLGDPESPHVQDRGDEEGIGTAMAAKVRNALVLYKPLMSIEGIEIRQHGTVLYNSVFRADNRMLVNQHIYGAPASTTPVLVIDGDTEPELFATYLNSFEHTWNGAVGVKF</sequence>
<accession>A0A9X3NMA5</accession>
<dbReference type="SUPFAM" id="SSF47413">
    <property type="entry name" value="lambda repressor-like DNA-binding domains"/>
    <property type="match status" value="1"/>
</dbReference>
<reference evidence="1" key="1">
    <citation type="submission" date="2021-10" db="EMBL/GenBank/DDBJ databases">
        <title>Streptomonospora sp. nov., isolated from mangrove soil.</title>
        <authorList>
            <person name="Chen X."/>
            <person name="Ge X."/>
            <person name="Liu W."/>
        </authorList>
    </citation>
    <scope>NUCLEOTIDE SEQUENCE</scope>
    <source>
        <strain evidence="1">S1-112</strain>
    </source>
</reference>
<organism evidence="1 2">
    <name type="scientific">Streptomonospora mangrovi</name>
    <dbReference type="NCBI Taxonomy" id="2883123"/>
    <lineage>
        <taxon>Bacteria</taxon>
        <taxon>Bacillati</taxon>
        <taxon>Actinomycetota</taxon>
        <taxon>Actinomycetes</taxon>
        <taxon>Streptosporangiales</taxon>
        <taxon>Nocardiopsidaceae</taxon>
        <taxon>Streptomonospora</taxon>
    </lineage>
</organism>
<dbReference type="InterPro" id="IPR001387">
    <property type="entry name" value="Cro/C1-type_HTH"/>
</dbReference>
<dbReference type="EMBL" id="JAJAQC010000014">
    <property type="protein sequence ID" value="MDA0564738.1"/>
    <property type="molecule type" value="Genomic_DNA"/>
</dbReference>
<keyword evidence="2" id="KW-1185">Reference proteome</keyword>
<dbReference type="GO" id="GO:0003677">
    <property type="term" value="F:DNA binding"/>
    <property type="evidence" value="ECO:0007669"/>
    <property type="project" value="InterPro"/>
</dbReference>
<dbReference type="Proteomes" id="UP001140076">
    <property type="component" value="Unassembled WGS sequence"/>
</dbReference>
<evidence type="ECO:0000313" key="2">
    <source>
        <dbReference type="Proteomes" id="UP001140076"/>
    </source>
</evidence>
<comment type="caution">
    <text evidence="1">The sequence shown here is derived from an EMBL/GenBank/DDBJ whole genome shotgun (WGS) entry which is preliminary data.</text>
</comment>
<dbReference type="Gene3D" id="1.10.260.40">
    <property type="entry name" value="lambda repressor-like DNA-binding domains"/>
    <property type="match status" value="1"/>
</dbReference>
<evidence type="ECO:0000313" key="1">
    <source>
        <dbReference type="EMBL" id="MDA0564738.1"/>
    </source>
</evidence>